<gene>
    <name evidence="1" type="ORF">COT65_00785</name>
</gene>
<dbReference type="AlphaFoldDB" id="A0A2H0WN79"/>
<sequence>MIKLNFPIASSPKNRDLKKEGSLTPVIDYPGCDREIPFVAGVPPTSKLGCADSCKYGGHCQRERELLK</sequence>
<evidence type="ECO:0000313" key="1">
    <source>
        <dbReference type="EMBL" id="PIS14093.1"/>
    </source>
</evidence>
<comment type="caution">
    <text evidence="1">The sequence shown here is derived from an EMBL/GenBank/DDBJ whole genome shotgun (WGS) entry which is preliminary data.</text>
</comment>
<evidence type="ECO:0000313" key="2">
    <source>
        <dbReference type="Proteomes" id="UP000230033"/>
    </source>
</evidence>
<organism evidence="1 2">
    <name type="scientific">Candidatus Shapirobacteria bacterium CG09_land_8_20_14_0_10_47_13</name>
    <dbReference type="NCBI Taxonomy" id="1974481"/>
    <lineage>
        <taxon>Bacteria</taxon>
        <taxon>Candidatus Shapironibacteriota</taxon>
    </lineage>
</organism>
<name>A0A2H0WN79_9BACT</name>
<dbReference type="Proteomes" id="UP000230033">
    <property type="component" value="Unassembled WGS sequence"/>
</dbReference>
<reference evidence="2" key="1">
    <citation type="submission" date="2017-09" db="EMBL/GenBank/DDBJ databases">
        <title>Depth-based differentiation of microbial function through sediment-hosted aquifers and enrichment of novel symbionts in the deep terrestrial subsurface.</title>
        <authorList>
            <person name="Probst A.J."/>
            <person name="Ladd B."/>
            <person name="Jarett J.K."/>
            <person name="Geller-Mcgrath D.E."/>
            <person name="Sieber C.M.K."/>
            <person name="Emerson J.B."/>
            <person name="Anantharaman K."/>
            <person name="Thomas B.C."/>
            <person name="Malmstrom R."/>
            <person name="Stieglmeier M."/>
            <person name="Klingl A."/>
            <person name="Woyke T."/>
            <person name="Ryan C.M."/>
            <person name="Banfield J.F."/>
        </authorList>
    </citation>
    <scope>NUCLEOTIDE SEQUENCE [LARGE SCALE GENOMIC DNA]</scope>
</reference>
<dbReference type="EMBL" id="PEZJ01000009">
    <property type="protein sequence ID" value="PIS14093.1"/>
    <property type="molecule type" value="Genomic_DNA"/>
</dbReference>
<proteinExistence type="predicted"/>
<accession>A0A2H0WN79</accession>
<protein>
    <submittedName>
        <fullName evidence="1">Uncharacterized protein</fullName>
    </submittedName>
</protein>